<sequence>MTPFYRAFCNTKKLRNSSRQDVHPSTHHLPHSARPVMVDVRQVPLQLFKVYMYFPMADKKVKEPWTI</sequence>
<evidence type="ECO:0000313" key="1">
    <source>
        <dbReference type="EMBL" id="PZC75588.1"/>
    </source>
</evidence>
<evidence type="ECO:0000313" key="2">
    <source>
        <dbReference type="Proteomes" id="UP000249218"/>
    </source>
</evidence>
<dbReference type="EMBL" id="KZ149991">
    <property type="protein sequence ID" value="PZC75588.1"/>
    <property type="molecule type" value="Genomic_DNA"/>
</dbReference>
<name>A0A2W1BL21_HELAM</name>
<dbReference type="AlphaFoldDB" id="A0A2W1BL21"/>
<reference evidence="1 2" key="1">
    <citation type="journal article" date="2017" name="BMC Biol.">
        <title>Genomic innovations, transcriptional plasticity and gene loss underlying the evolution and divergence of two highly polyphagous and invasive Helicoverpa pest species.</title>
        <authorList>
            <person name="Pearce S.L."/>
            <person name="Clarke D.F."/>
            <person name="East P.D."/>
            <person name="Elfekih S."/>
            <person name="Gordon K.H."/>
            <person name="Jermiin L.S."/>
            <person name="McGaughran A."/>
            <person name="Oakeshott J.G."/>
            <person name="Papanikolaou A."/>
            <person name="Perera O.P."/>
            <person name="Rane R.V."/>
            <person name="Richards S."/>
            <person name="Tay W.T."/>
            <person name="Walsh T.K."/>
            <person name="Anderson A."/>
            <person name="Anderson C.J."/>
            <person name="Asgari S."/>
            <person name="Board P.G."/>
            <person name="Bretschneider A."/>
            <person name="Campbell P.M."/>
            <person name="Chertemps T."/>
            <person name="Christeller J.T."/>
            <person name="Coppin C.W."/>
            <person name="Downes S.J."/>
            <person name="Duan G."/>
            <person name="Farnsworth C.A."/>
            <person name="Good R.T."/>
            <person name="Han L.B."/>
            <person name="Han Y.C."/>
            <person name="Hatje K."/>
            <person name="Horne I."/>
            <person name="Huang Y.P."/>
            <person name="Hughes D.S."/>
            <person name="Jacquin-Joly E."/>
            <person name="James W."/>
            <person name="Jhangiani S."/>
            <person name="Kollmar M."/>
            <person name="Kuwar S.S."/>
            <person name="Li S."/>
            <person name="Liu N.Y."/>
            <person name="Maibeche M.T."/>
            <person name="Miller J.R."/>
            <person name="Montagne N."/>
            <person name="Perry T."/>
            <person name="Qu J."/>
            <person name="Song S.V."/>
            <person name="Sutton G.G."/>
            <person name="Vogel H."/>
            <person name="Walenz B.P."/>
            <person name="Xu W."/>
            <person name="Zhang H.J."/>
            <person name="Zou Z."/>
            <person name="Batterham P."/>
            <person name="Edwards O.R."/>
            <person name="Feyereisen R."/>
            <person name="Gibbs R.A."/>
            <person name="Heckel D.G."/>
            <person name="McGrath A."/>
            <person name="Robin C."/>
            <person name="Scherer S.E."/>
            <person name="Worley K.C."/>
            <person name="Wu Y.D."/>
        </authorList>
    </citation>
    <scope>NUCLEOTIDE SEQUENCE [LARGE SCALE GENOMIC DNA]</scope>
    <source>
        <strain evidence="1">Harm_GR_Male_#8</strain>
        <tissue evidence="1">Whole organism</tissue>
    </source>
</reference>
<dbReference type="Proteomes" id="UP000249218">
    <property type="component" value="Unassembled WGS sequence"/>
</dbReference>
<organism evidence="1 2">
    <name type="scientific">Helicoverpa armigera</name>
    <name type="common">Cotton bollworm</name>
    <name type="synonym">Heliothis armigera</name>
    <dbReference type="NCBI Taxonomy" id="29058"/>
    <lineage>
        <taxon>Eukaryota</taxon>
        <taxon>Metazoa</taxon>
        <taxon>Ecdysozoa</taxon>
        <taxon>Arthropoda</taxon>
        <taxon>Hexapoda</taxon>
        <taxon>Insecta</taxon>
        <taxon>Pterygota</taxon>
        <taxon>Neoptera</taxon>
        <taxon>Endopterygota</taxon>
        <taxon>Lepidoptera</taxon>
        <taxon>Glossata</taxon>
        <taxon>Ditrysia</taxon>
        <taxon>Noctuoidea</taxon>
        <taxon>Noctuidae</taxon>
        <taxon>Heliothinae</taxon>
        <taxon>Helicoverpa</taxon>
    </lineage>
</organism>
<accession>A0A2W1BL21</accession>
<gene>
    <name evidence="1" type="primary">HaOG205947</name>
    <name evidence="1" type="ORF">B5X24_HaOG205947</name>
</gene>
<keyword evidence="2" id="KW-1185">Reference proteome</keyword>
<proteinExistence type="predicted"/>
<protein>
    <submittedName>
        <fullName evidence="1">Uncharacterized protein</fullName>
    </submittedName>
</protein>